<feature type="compositionally biased region" description="Basic and acidic residues" evidence="1">
    <location>
        <begin position="26"/>
        <end position="41"/>
    </location>
</feature>
<feature type="region of interest" description="Disordered" evidence="1">
    <location>
        <begin position="1"/>
        <end position="59"/>
    </location>
</feature>
<accession>A0A414XPM2</accession>
<dbReference type="AlphaFoldDB" id="A0A414XPM2"/>
<dbReference type="Proteomes" id="UP000283732">
    <property type="component" value="Unassembled WGS sequence"/>
</dbReference>
<dbReference type="EMBL" id="QRKC01000007">
    <property type="protein sequence ID" value="RHH75837.1"/>
    <property type="molecule type" value="Genomic_DNA"/>
</dbReference>
<evidence type="ECO:0000256" key="1">
    <source>
        <dbReference type="SAM" id="MobiDB-lite"/>
    </source>
</evidence>
<gene>
    <name evidence="2" type="ORF">DW191_15315</name>
</gene>
<organism evidence="2 3">
    <name type="scientific">Parabacteroides merdae</name>
    <dbReference type="NCBI Taxonomy" id="46503"/>
    <lineage>
        <taxon>Bacteria</taxon>
        <taxon>Pseudomonadati</taxon>
        <taxon>Bacteroidota</taxon>
        <taxon>Bacteroidia</taxon>
        <taxon>Bacteroidales</taxon>
        <taxon>Tannerellaceae</taxon>
        <taxon>Parabacteroides</taxon>
    </lineage>
</organism>
<sequence length="59" mass="6761">MPDNKDTEKNIPAGFPTAQKQRKTRWRDSRQHKNKEKHVDGTPDSMKTKKNTLTGLPTA</sequence>
<name>A0A414XPM2_9BACT</name>
<comment type="caution">
    <text evidence="2">The sequence shown here is derived from an EMBL/GenBank/DDBJ whole genome shotgun (WGS) entry which is preliminary data.</text>
</comment>
<evidence type="ECO:0000313" key="3">
    <source>
        <dbReference type="Proteomes" id="UP000283732"/>
    </source>
</evidence>
<protein>
    <submittedName>
        <fullName evidence="2">Uncharacterized protein</fullName>
    </submittedName>
</protein>
<reference evidence="2 3" key="1">
    <citation type="submission" date="2018-08" db="EMBL/GenBank/DDBJ databases">
        <title>A genome reference for cultivated species of the human gut microbiota.</title>
        <authorList>
            <person name="Zou Y."/>
            <person name="Xue W."/>
            <person name="Luo G."/>
        </authorList>
    </citation>
    <scope>NUCLEOTIDE SEQUENCE [LARGE SCALE GENOMIC DNA]</scope>
    <source>
        <strain evidence="2 3">AM16-50</strain>
    </source>
</reference>
<evidence type="ECO:0000313" key="2">
    <source>
        <dbReference type="EMBL" id="RHH75837.1"/>
    </source>
</evidence>
<proteinExistence type="predicted"/>